<gene>
    <name evidence="2" type="primary">pol_44</name>
    <name evidence="2" type="ORF">g.80537</name>
</gene>
<feature type="domain" description="Integrase catalytic" evidence="1">
    <location>
        <begin position="24"/>
        <end position="123"/>
    </location>
</feature>
<dbReference type="InterPro" id="IPR001584">
    <property type="entry name" value="Integrase_cat-core"/>
</dbReference>
<sequence>MCFECLMVKVPRGKQPGLLHPLPIGNRPFETVHADHVGPFLTTERICRYVLVFVDSFTKFVLFYAIAGTSAEETVQCMRRFVGAYGLPKRLVTDRGTSFTAHGFATYCEEQGITHVLVSSRHQ</sequence>
<dbReference type="InterPro" id="IPR050951">
    <property type="entry name" value="Retrovirus_Pol_polyprotein"/>
</dbReference>
<dbReference type="Pfam" id="PF00665">
    <property type="entry name" value="rve"/>
    <property type="match status" value="1"/>
</dbReference>
<organism evidence="2">
    <name type="scientific">Schizaphis graminum</name>
    <name type="common">Green bug aphid</name>
    <dbReference type="NCBI Taxonomy" id="13262"/>
    <lineage>
        <taxon>Eukaryota</taxon>
        <taxon>Metazoa</taxon>
        <taxon>Ecdysozoa</taxon>
        <taxon>Arthropoda</taxon>
        <taxon>Hexapoda</taxon>
        <taxon>Insecta</taxon>
        <taxon>Pterygota</taxon>
        <taxon>Neoptera</taxon>
        <taxon>Paraneoptera</taxon>
        <taxon>Hemiptera</taxon>
        <taxon>Sternorrhyncha</taxon>
        <taxon>Aphidomorpha</taxon>
        <taxon>Aphidoidea</taxon>
        <taxon>Aphididae</taxon>
        <taxon>Aphidini</taxon>
        <taxon>Schizaphis</taxon>
    </lineage>
</organism>
<dbReference type="EMBL" id="GGMR01016815">
    <property type="protein sequence ID" value="MBY29434.1"/>
    <property type="molecule type" value="Transcribed_RNA"/>
</dbReference>
<dbReference type="SUPFAM" id="SSF53098">
    <property type="entry name" value="Ribonuclease H-like"/>
    <property type="match status" value="1"/>
</dbReference>
<dbReference type="GO" id="GO:0015074">
    <property type="term" value="P:DNA integration"/>
    <property type="evidence" value="ECO:0007669"/>
    <property type="project" value="InterPro"/>
</dbReference>
<dbReference type="InterPro" id="IPR012337">
    <property type="entry name" value="RNaseH-like_sf"/>
</dbReference>
<dbReference type="PANTHER" id="PTHR37984">
    <property type="entry name" value="PROTEIN CBG26694"/>
    <property type="match status" value="1"/>
</dbReference>
<dbReference type="GO" id="GO:0003676">
    <property type="term" value="F:nucleic acid binding"/>
    <property type="evidence" value="ECO:0007669"/>
    <property type="project" value="InterPro"/>
</dbReference>
<protein>
    <submittedName>
        <fullName evidence="2">Pro-Pol polyprotein</fullName>
    </submittedName>
</protein>
<accession>A0A2S2PJ73</accession>
<dbReference type="AlphaFoldDB" id="A0A2S2PJ73"/>
<dbReference type="PANTHER" id="PTHR37984:SF5">
    <property type="entry name" value="PROTEIN NYNRIN-LIKE"/>
    <property type="match status" value="1"/>
</dbReference>
<dbReference type="PROSITE" id="PS50994">
    <property type="entry name" value="INTEGRASE"/>
    <property type="match status" value="1"/>
</dbReference>
<dbReference type="InterPro" id="IPR036397">
    <property type="entry name" value="RNaseH_sf"/>
</dbReference>
<dbReference type="Gene3D" id="3.30.420.10">
    <property type="entry name" value="Ribonuclease H-like superfamily/Ribonuclease H"/>
    <property type="match status" value="1"/>
</dbReference>
<reference evidence="2" key="1">
    <citation type="submission" date="2018-04" db="EMBL/GenBank/DDBJ databases">
        <title>Transcriptome of Schizaphis graminum biotype I.</title>
        <authorList>
            <person name="Scully E.D."/>
            <person name="Geib S.M."/>
            <person name="Palmer N.A."/>
            <person name="Koch K."/>
            <person name="Bradshaw J."/>
            <person name="Heng-Moss T."/>
            <person name="Sarath G."/>
        </authorList>
    </citation>
    <scope>NUCLEOTIDE SEQUENCE</scope>
</reference>
<evidence type="ECO:0000259" key="1">
    <source>
        <dbReference type="PROSITE" id="PS50994"/>
    </source>
</evidence>
<evidence type="ECO:0000313" key="2">
    <source>
        <dbReference type="EMBL" id="MBY29434.1"/>
    </source>
</evidence>
<proteinExistence type="predicted"/>
<name>A0A2S2PJ73_SCHGA</name>